<proteinExistence type="predicted"/>
<keyword evidence="2" id="KW-1185">Reference proteome</keyword>
<accession>A0A167SQ47</accession>
<dbReference type="AlphaFoldDB" id="A0A167SQ47"/>
<evidence type="ECO:0000313" key="2">
    <source>
        <dbReference type="Proteomes" id="UP000076532"/>
    </source>
</evidence>
<reference evidence="1 2" key="1">
    <citation type="journal article" date="2016" name="Mol. Biol. Evol.">
        <title>Comparative Genomics of Early-Diverging Mushroom-Forming Fungi Provides Insights into the Origins of Lignocellulose Decay Capabilities.</title>
        <authorList>
            <person name="Nagy L.G."/>
            <person name="Riley R."/>
            <person name="Tritt A."/>
            <person name="Adam C."/>
            <person name="Daum C."/>
            <person name="Floudas D."/>
            <person name="Sun H."/>
            <person name="Yadav J.S."/>
            <person name="Pangilinan J."/>
            <person name="Larsson K.H."/>
            <person name="Matsuura K."/>
            <person name="Barry K."/>
            <person name="Labutti K."/>
            <person name="Kuo R."/>
            <person name="Ohm R.A."/>
            <person name="Bhattacharya S.S."/>
            <person name="Shirouzu T."/>
            <person name="Yoshinaga Y."/>
            <person name="Martin F.M."/>
            <person name="Grigoriev I.V."/>
            <person name="Hibbett D.S."/>
        </authorList>
    </citation>
    <scope>NUCLEOTIDE SEQUENCE [LARGE SCALE GENOMIC DNA]</scope>
    <source>
        <strain evidence="1 2">CBS 109695</strain>
    </source>
</reference>
<evidence type="ECO:0000313" key="1">
    <source>
        <dbReference type="EMBL" id="KZP02133.1"/>
    </source>
</evidence>
<name>A0A167SQ47_9AGAM</name>
<organism evidence="1 2">
    <name type="scientific">Athelia psychrophila</name>
    <dbReference type="NCBI Taxonomy" id="1759441"/>
    <lineage>
        <taxon>Eukaryota</taxon>
        <taxon>Fungi</taxon>
        <taxon>Dikarya</taxon>
        <taxon>Basidiomycota</taxon>
        <taxon>Agaricomycotina</taxon>
        <taxon>Agaricomycetes</taxon>
        <taxon>Agaricomycetidae</taxon>
        <taxon>Atheliales</taxon>
        <taxon>Atheliaceae</taxon>
        <taxon>Athelia</taxon>
    </lineage>
</organism>
<sequence length="160" mass="18367">MSNPSKFHAYSGFFLDLHDNPKNAQTHFMFVLVQWAPDIREFHDLRVQAQPMSQLTPLFESFGHGESMRTEVEQAQREGQVLIQYVTINSVATSAAWSLSGPWKRRKSLKLERKLEEKCLAAGPFVVDLFYKSMLDKGLTWTEAQELLDSRGINKLAIHK</sequence>
<gene>
    <name evidence="1" type="ORF">FIBSPDRAFT_970413</name>
</gene>
<protein>
    <submittedName>
        <fullName evidence="1">Uncharacterized protein</fullName>
    </submittedName>
</protein>
<dbReference type="EMBL" id="KV418949">
    <property type="protein sequence ID" value="KZP02133.1"/>
    <property type="molecule type" value="Genomic_DNA"/>
</dbReference>
<dbReference type="Proteomes" id="UP000076532">
    <property type="component" value="Unassembled WGS sequence"/>
</dbReference>